<dbReference type="RefSeq" id="WP_158050432.1">
    <property type="nucleotide sequence ID" value="NZ_WAJR01000041.1"/>
</dbReference>
<reference evidence="1 2" key="1">
    <citation type="submission" date="2019-09" db="EMBL/GenBank/DDBJ databases">
        <title>Whole genome shotgun sequencing (WGS) of Ellagibacter isourolithinifaciens DSM 104140(T) and Adlercreutzia muris DSM 29508(T).</title>
        <authorList>
            <person name="Stoll D.A."/>
            <person name="Danylec N."/>
            <person name="Huch M."/>
        </authorList>
    </citation>
    <scope>NUCLEOTIDE SEQUENCE [LARGE SCALE GENOMIC DNA]</scope>
    <source>
        <strain evidence="1 2">DSM 104140</strain>
    </source>
</reference>
<comment type="caution">
    <text evidence="1">The sequence shown here is derived from an EMBL/GenBank/DDBJ whole genome shotgun (WGS) entry which is preliminary data.</text>
</comment>
<evidence type="ECO:0000313" key="2">
    <source>
        <dbReference type="Proteomes" id="UP000468668"/>
    </source>
</evidence>
<organism evidence="1 2">
    <name type="scientific">Ellagibacter isourolithinifaciens</name>
    <dbReference type="NCBI Taxonomy" id="2137581"/>
    <lineage>
        <taxon>Bacteria</taxon>
        <taxon>Bacillati</taxon>
        <taxon>Actinomycetota</taxon>
        <taxon>Coriobacteriia</taxon>
        <taxon>Eggerthellales</taxon>
        <taxon>Eggerthellaceae</taxon>
        <taxon>Ellagibacter</taxon>
    </lineage>
</organism>
<keyword evidence="2" id="KW-1185">Reference proteome</keyword>
<dbReference type="EMBL" id="WAJR01000041">
    <property type="protein sequence ID" value="KAB1635973.1"/>
    <property type="molecule type" value="Genomic_DNA"/>
</dbReference>
<evidence type="ECO:0000313" key="1">
    <source>
        <dbReference type="EMBL" id="KAB1635973.1"/>
    </source>
</evidence>
<proteinExistence type="predicted"/>
<sequence length="332" mass="37540">MIISASRRTDIPRFHSDWMLNRVREGFVDVRNPMFPTQVSRYSLSPDVVDGIVFWTKDPAPMLSMLDAFSDYSYYFQFSLTSYGGDVESGLRDKHDLIRTFKELAGMIGPERVMWRFDPILLNGKYSPEYQLRAFNTIATELNGSTEKVTISFIDEYNFGGRSIYRSVGTDGVAAEQQNFLAEQMASIAHENGMAIDTCAEAVDLERYGIQHARCVDSQVFERIGGCRLSRLKTRYEELAKDKAQRKECCCIESIDIGWPNTCANGCRYCYATTSLEELARNLAGLCDPASSLLCGHVDPTVDRVKDHRGTGDTRDRSFRFGFGGDQLFQEV</sequence>
<dbReference type="Pfam" id="PF08902">
    <property type="entry name" value="DUF1848"/>
    <property type="match status" value="1"/>
</dbReference>
<accession>A0A6N6NNZ8</accession>
<gene>
    <name evidence="1" type="ORF">F8C90_10320</name>
</gene>
<dbReference type="GeneID" id="98658802"/>
<protein>
    <submittedName>
        <fullName evidence="1">DUF1848 domain-containing protein</fullName>
    </submittedName>
</protein>
<dbReference type="InterPro" id="IPR014998">
    <property type="entry name" value="DUF1848"/>
</dbReference>
<dbReference type="Proteomes" id="UP000468668">
    <property type="component" value="Unassembled WGS sequence"/>
</dbReference>
<name>A0A6N6NNZ8_9ACTN</name>
<dbReference type="OrthoDB" id="9771212at2"/>
<dbReference type="AlphaFoldDB" id="A0A6N6NNZ8"/>